<evidence type="ECO:0000259" key="1">
    <source>
        <dbReference type="PROSITE" id="PS51186"/>
    </source>
</evidence>
<evidence type="ECO:0000313" key="3">
    <source>
        <dbReference type="Proteomes" id="UP001258181"/>
    </source>
</evidence>
<reference evidence="2 3" key="1">
    <citation type="submission" date="2023-07" db="EMBL/GenBank/DDBJ databases">
        <title>Sorghum-associated microbial communities from plants grown in Nebraska, USA.</title>
        <authorList>
            <person name="Schachtman D."/>
        </authorList>
    </citation>
    <scope>NUCLEOTIDE SEQUENCE [LARGE SCALE GENOMIC DNA]</scope>
    <source>
        <strain evidence="2 3">BE211</strain>
    </source>
</reference>
<dbReference type="Pfam" id="PF00583">
    <property type="entry name" value="Acetyltransf_1"/>
    <property type="match status" value="1"/>
</dbReference>
<dbReference type="Gene3D" id="3.40.630.30">
    <property type="match status" value="1"/>
</dbReference>
<dbReference type="PROSITE" id="PS51186">
    <property type="entry name" value="GNAT"/>
    <property type="match status" value="1"/>
</dbReference>
<comment type="caution">
    <text evidence="2">The sequence shown here is derived from an EMBL/GenBank/DDBJ whole genome shotgun (WGS) entry which is preliminary data.</text>
</comment>
<gene>
    <name evidence="2" type="ORF">J2X07_000369</name>
</gene>
<evidence type="ECO:0000313" key="2">
    <source>
        <dbReference type="EMBL" id="MDR7071394.1"/>
    </source>
</evidence>
<organism evidence="2 3">
    <name type="scientific">Fictibacillus barbaricus</name>
    <dbReference type="NCBI Taxonomy" id="182136"/>
    <lineage>
        <taxon>Bacteria</taxon>
        <taxon>Bacillati</taxon>
        <taxon>Bacillota</taxon>
        <taxon>Bacilli</taxon>
        <taxon>Bacillales</taxon>
        <taxon>Fictibacillaceae</taxon>
        <taxon>Fictibacillus</taxon>
    </lineage>
</organism>
<dbReference type="Proteomes" id="UP001258181">
    <property type="component" value="Unassembled WGS sequence"/>
</dbReference>
<protein>
    <submittedName>
        <fullName evidence="2">Ribosomal protein S18 acetylase RimI-like enzyme</fullName>
    </submittedName>
</protein>
<sequence>MVTYEKMNQTEFQEYMEFMLPDYARDISEHYLIAIEKANEEAEQQMKNLLPDQEKTEGHHLYLIKKDNENAGYLWFHIKKDEKKAFLYHIYILDSFRKQGVAKKALGFFEEEARTEDAASLGLHVFGSNVNAIELYKRLGYEQASISMNKVL</sequence>
<proteinExistence type="predicted"/>
<dbReference type="InterPro" id="IPR016181">
    <property type="entry name" value="Acyl_CoA_acyltransferase"/>
</dbReference>
<name>A0ABU1TW38_9BACL</name>
<feature type="domain" description="N-acetyltransferase" evidence="1">
    <location>
        <begin position="22"/>
        <end position="152"/>
    </location>
</feature>
<keyword evidence="3" id="KW-1185">Reference proteome</keyword>
<dbReference type="CDD" id="cd04301">
    <property type="entry name" value="NAT_SF"/>
    <property type="match status" value="1"/>
</dbReference>
<dbReference type="SUPFAM" id="SSF55729">
    <property type="entry name" value="Acyl-CoA N-acyltransferases (Nat)"/>
    <property type="match status" value="1"/>
</dbReference>
<accession>A0ABU1TW38</accession>
<dbReference type="EMBL" id="JAVDWA010000001">
    <property type="protein sequence ID" value="MDR7071394.1"/>
    <property type="molecule type" value="Genomic_DNA"/>
</dbReference>
<dbReference type="InterPro" id="IPR000182">
    <property type="entry name" value="GNAT_dom"/>
</dbReference>
<dbReference type="PANTHER" id="PTHR43259:SF1">
    <property type="entry name" value="N-ACETYLTRANSFERASE DOMAIN-CONTAINING PROTEIN"/>
    <property type="match status" value="1"/>
</dbReference>
<dbReference type="InterPro" id="IPR052829">
    <property type="entry name" value="N-acetyltransferase_domain"/>
</dbReference>
<dbReference type="PANTHER" id="PTHR43259">
    <property type="entry name" value="SPT10P"/>
    <property type="match status" value="1"/>
</dbReference>